<protein>
    <submittedName>
        <fullName evidence="2">Putative Bgh-specific protein</fullName>
    </submittedName>
</protein>
<feature type="compositionally biased region" description="Polar residues" evidence="1">
    <location>
        <begin position="57"/>
        <end position="76"/>
    </location>
</feature>
<gene>
    <name evidence="2" type="ORF">BGHDH14_bghG000663000001001</name>
</gene>
<feature type="region of interest" description="Disordered" evidence="1">
    <location>
        <begin position="275"/>
        <end position="295"/>
    </location>
</feature>
<dbReference type="InParanoid" id="N1JA93"/>
<dbReference type="EMBL" id="CAUH01000663">
    <property type="protein sequence ID" value="CCU74827.1"/>
    <property type="molecule type" value="Genomic_DNA"/>
</dbReference>
<proteinExistence type="predicted"/>
<dbReference type="STRING" id="546991.N1JA93"/>
<feature type="region of interest" description="Disordered" evidence="1">
    <location>
        <begin position="45"/>
        <end position="96"/>
    </location>
</feature>
<feature type="region of interest" description="Disordered" evidence="1">
    <location>
        <begin position="365"/>
        <end position="384"/>
    </location>
</feature>
<dbReference type="HOGENOM" id="CLU_564972_0_0_1"/>
<feature type="compositionally biased region" description="Polar residues" evidence="1">
    <location>
        <begin position="86"/>
        <end position="96"/>
    </location>
</feature>
<reference evidence="2 3" key="1">
    <citation type="journal article" date="2010" name="Science">
        <title>Genome expansion and gene loss in powdery mildew fungi reveal tradeoffs in extreme parasitism.</title>
        <authorList>
            <person name="Spanu P.D."/>
            <person name="Abbott J.C."/>
            <person name="Amselem J."/>
            <person name="Burgis T.A."/>
            <person name="Soanes D.M."/>
            <person name="Stueber K."/>
            <person name="Ver Loren van Themaat E."/>
            <person name="Brown J.K.M."/>
            <person name="Butcher S.A."/>
            <person name="Gurr S.J."/>
            <person name="Lebrun M.-H."/>
            <person name="Ridout C.J."/>
            <person name="Schulze-Lefert P."/>
            <person name="Talbot N.J."/>
            <person name="Ahmadinejad N."/>
            <person name="Ametz C."/>
            <person name="Barton G.R."/>
            <person name="Benjdia M."/>
            <person name="Bidzinski P."/>
            <person name="Bindschedler L.V."/>
            <person name="Both M."/>
            <person name="Brewer M.T."/>
            <person name="Cadle-Davidson L."/>
            <person name="Cadle-Davidson M.M."/>
            <person name="Collemare J."/>
            <person name="Cramer R."/>
            <person name="Frenkel O."/>
            <person name="Godfrey D."/>
            <person name="Harriman J."/>
            <person name="Hoede C."/>
            <person name="King B.C."/>
            <person name="Klages S."/>
            <person name="Kleemann J."/>
            <person name="Knoll D."/>
            <person name="Koti P.S."/>
            <person name="Kreplak J."/>
            <person name="Lopez-Ruiz F.J."/>
            <person name="Lu X."/>
            <person name="Maekawa T."/>
            <person name="Mahanil S."/>
            <person name="Micali C."/>
            <person name="Milgroom M.G."/>
            <person name="Montana G."/>
            <person name="Noir S."/>
            <person name="O'Connell R.J."/>
            <person name="Oberhaensli S."/>
            <person name="Parlange F."/>
            <person name="Pedersen C."/>
            <person name="Quesneville H."/>
            <person name="Reinhardt R."/>
            <person name="Rott M."/>
            <person name="Sacristan S."/>
            <person name="Schmidt S.M."/>
            <person name="Schoen M."/>
            <person name="Skamnioti P."/>
            <person name="Sommer H."/>
            <person name="Stephens A."/>
            <person name="Takahara H."/>
            <person name="Thordal-Christensen H."/>
            <person name="Vigouroux M."/>
            <person name="Wessling R."/>
            <person name="Wicker T."/>
            <person name="Panstruga R."/>
        </authorList>
    </citation>
    <scope>NUCLEOTIDE SEQUENCE [LARGE SCALE GENOMIC DNA]</scope>
    <source>
        <strain evidence="2">DH14</strain>
    </source>
</reference>
<dbReference type="OrthoDB" id="428854at2759"/>
<accession>N1JA93</accession>
<comment type="caution">
    <text evidence="2">The sequence shown here is derived from an EMBL/GenBank/DDBJ whole genome shotgun (WGS) entry which is preliminary data.</text>
</comment>
<evidence type="ECO:0000313" key="2">
    <source>
        <dbReference type="EMBL" id="CCU74827.1"/>
    </source>
</evidence>
<evidence type="ECO:0000256" key="1">
    <source>
        <dbReference type="SAM" id="MobiDB-lite"/>
    </source>
</evidence>
<organism evidence="2 3">
    <name type="scientific">Blumeria graminis f. sp. hordei (strain DH14)</name>
    <name type="common">Barley powdery mildew</name>
    <name type="synonym">Oidium monilioides f. sp. hordei</name>
    <dbReference type="NCBI Taxonomy" id="546991"/>
    <lineage>
        <taxon>Eukaryota</taxon>
        <taxon>Fungi</taxon>
        <taxon>Dikarya</taxon>
        <taxon>Ascomycota</taxon>
        <taxon>Pezizomycotina</taxon>
        <taxon>Leotiomycetes</taxon>
        <taxon>Erysiphales</taxon>
        <taxon>Erysiphaceae</taxon>
        <taxon>Blumeria</taxon>
        <taxon>Blumeria hordei</taxon>
    </lineage>
</organism>
<sequence>MSKKNISSNPFRQRDYTTVIQPLVLAEDLTHNCIFSSHAEFQSAKVHSGTDDHLENTTKVSKGSLRSQSPKQNSTIEELGNKTPKKTNISSSQKDNFKIQCSRTGVPGLEVDDLEIVPTISNNPFAEQPDLTPHQGDMPQCPAQENTFGLEGLPLDVDGFKRLLLTGDSSLRSTTHNPFVRSQDVGHQFENETSLSNKSSECQKFVPTNLIKNTYCESEKSENNIETEKHHINFELGIRPPIENLTPSKSRYPKLIKVELKDDESLNISQYSSSIASNHSVPRPMTPTNSHLNPCQKSTVKLNLNKPLPPAPTTTFESDNILVHSRKLAKRSISTPFYSSSSFRKIPPNPLPIRRNSHLIQGMVSGTSDFSSDKTPPKLTSSGSLKSTVLAPMQSFTNYEGKRRSFSKSIMEKDSTLPSTRRQTSHWSFVHYSRPNLRATTLNRDSKESRARMKNYSTTLRKDEILQKNGHAMESAAKISGNR</sequence>
<dbReference type="Proteomes" id="UP000015441">
    <property type="component" value="Unassembled WGS sequence"/>
</dbReference>
<name>N1JA93_BLUG1</name>
<keyword evidence="3" id="KW-1185">Reference proteome</keyword>
<evidence type="ECO:0000313" key="3">
    <source>
        <dbReference type="Proteomes" id="UP000015441"/>
    </source>
</evidence>
<dbReference type="AlphaFoldDB" id="N1JA93"/>